<feature type="coiled-coil region" evidence="1">
    <location>
        <begin position="9"/>
        <end position="50"/>
    </location>
</feature>
<dbReference type="Proteomes" id="UP000287247">
    <property type="component" value="Unassembled WGS sequence"/>
</dbReference>
<dbReference type="GO" id="GO:0007165">
    <property type="term" value="P:signal transduction"/>
    <property type="evidence" value="ECO:0007669"/>
    <property type="project" value="InterPro"/>
</dbReference>
<dbReference type="EMBL" id="BDQK01000014">
    <property type="protein sequence ID" value="GBF81876.1"/>
    <property type="molecule type" value="Genomic_DNA"/>
</dbReference>
<feature type="domain" description="HAMP" evidence="2">
    <location>
        <begin position="59"/>
        <end position="114"/>
    </location>
</feature>
<dbReference type="CDD" id="cd06225">
    <property type="entry name" value="HAMP"/>
    <property type="match status" value="1"/>
</dbReference>
<evidence type="ECO:0000259" key="2">
    <source>
        <dbReference type="PROSITE" id="PS50885"/>
    </source>
</evidence>
<evidence type="ECO:0000313" key="3">
    <source>
        <dbReference type="EMBL" id="GBF81876.1"/>
    </source>
</evidence>
<feature type="coiled-coil region" evidence="1">
    <location>
        <begin position="106"/>
        <end position="133"/>
    </location>
</feature>
<name>A0A401IKV7_APHSA</name>
<evidence type="ECO:0000313" key="4">
    <source>
        <dbReference type="Proteomes" id="UP000287247"/>
    </source>
</evidence>
<sequence>MMSKDISSQEQLNTEIELLKQRIGELENDKEDLEILLDTITEHSTDLENEIYQKNQIMLKYLQQVKLITEAAAEVEGGTFAIASLNDVSAREDELGQLARVFQNMAEQVKIRESKLQQQVEELRIEIDKGRQQKQVAEIVQTDSFKNLKQKIQKIKDSRTKKNT</sequence>
<accession>A0A401IKV7</accession>
<dbReference type="GO" id="GO:0016020">
    <property type="term" value="C:membrane"/>
    <property type="evidence" value="ECO:0007669"/>
    <property type="project" value="InterPro"/>
</dbReference>
<dbReference type="Gene3D" id="6.10.340.10">
    <property type="match status" value="1"/>
</dbReference>
<comment type="caution">
    <text evidence="3">The sequence shown here is derived from an EMBL/GenBank/DDBJ whole genome shotgun (WGS) entry which is preliminary data.</text>
</comment>
<keyword evidence="4" id="KW-1185">Reference proteome</keyword>
<dbReference type="PROSITE" id="PS50885">
    <property type="entry name" value="HAMP"/>
    <property type="match status" value="1"/>
</dbReference>
<protein>
    <recommendedName>
        <fullName evidence="2">HAMP domain-containing protein</fullName>
    </recommendedName>
</protein>
<dbReference type="Pfam" id="PF00672">
    <property type="entry name" value="HAMP"/>
    <property type="match status" value="1"/>
</dbReference>
<gene>
    <name evidence="3" type="ORF">AsFPU1_3298</name>
</gene>
<evidence type="ECO:0000256" key="1">
    <source>
        <dbReference type="SAM" id="Coils"/>
    </source>
</evidence>
<dbReference type="RefSeq" id="WP_227875727.1">
    <property type="nucleotide sequence ID" value="NZ_BDQK01000014.1"/>
</dbReference>
<dbReference type="AlphaFoldDB" id="A0A401IKV7"/>
<organism evidence="3 4">
    <name type="scientific">Aphanothece sacrum FPU1</name>
    <dbReference type="NCBI Taxonomy" id="1920663"/>
    <lineage>
        <taxon>Bacteria</taxon>
        <taxon>Bacillati</taxon>
        <taxon>Cyanobacteriota</taxon>
        <taxon>Cyanophyceae</taxon>
        <taxon>Oscillatoriophycideae</taxon>
        <taxon>Chroococcales</taxon>
        <taxon>Aphanothecaceae</taxon>
        <taxon>Aphanothece</taxon>
    </lineage>
</organism>
<keyword evidence="1" id="KW-0175">Coiled coil</keyword>
<dbReference type="InterPro" id="IPR003660">
    <property type="entry name" value="HAMP_dom"/>
</dbReference>
<proteinExistence type="predicted"/>
<reference evidence="4" key="1">
    <citation type="submission" date="2017-05" db="EMBL/GenBank/DDBJ databases">
        <title>Physiological properties and genetic analysis related to exopolysaccharide production of fresh-water unicellular cyanobacterium Aphanothece sacrum, Suizenji Nori, that has been cultured as a food source in Japan.</title>
        <authorList>
            <person name="Kanesaki Y."/>
            <person name="Yoshikawa S."/>
            <person name="Ohki K."/>
        </authorList>
    </citation>
    <scope>NUCLEOTIDE SEQUENCE [LARGE SCALE GENOMIC DNA]</scope>
    <source>
        <strain evidence="4">FPU1</strain>
    </source>
</reference>